<feature type="domain" description="Glutamine amidotransferase type-2" evidence="16">
    <location>
        <begin position="94"/>
        <end position="178"/>
    </location>
</feature>
<dbReference type="Gene3D" id="3.60.20.10">
    <property type="entry name" value="Glutamine Phosphoribosylpyrophosphate, subunit 1, domain 1"/>
    <property type="match status" value="1"/>
</dbReference>
<keyword evidence="6" id="KW-0288">FMN</keyword>
<keyword evidence="8" id="KW-0315">Glutamine amidotransferase</keyword>
<evidence type="ECO:0000256" key="6">
    <source>
        <dbReference type="ARBA" id="ARBA00022643"/>
    </source>
</evidence>
<protein>
    <recommendedName>
        <fullName evidence="15">glutamate synthase (ferredoxin)</fullName>
        <ecNumber evidence="15">1.4.7.1</ecNumber>
    </recommendedName>
</protein>
<evidence type="ECO:0000256" key="10">
    <source>
        <dbReference type="ARBA" id="ARBA00023004"/>
    </source>
</evidence>
<dbReference type="InterPro" id="IPR017932">
    <property type="entry name" value="GATase_2_dom"/>
</dbReference>
<dbReference type="PANTHER" id="PTHR11938:SF133">
    <property type="entry name" value="GLUTAMATE SYNTHASE (NADH)"/>
    <property type="match status" value="1"/>
</dbReference>
<keyword evidence="7" id="KW-0479">Metal-binding</keyword>
<dbReference type="InterPro" id="IPR050711">
    <property type="entry name" value="ET-N_metabolism_enzyme"/>
</dbReference>
<comment type="cofactor">
    <cofactor evidence="2">
        <name>[3Fe-4S] cluster</name>
        <dbReference type="ChEBI" id="CHEBI:21137"/>
    </cofactor>
</comment>
<gene>
    <name evidence="17" type="ORF">TSPGSL018_27961</name>
</gene>
<evidence type="ECO:0000256" key="7">
    <source>
        <dbReference type="ARBA" id="ARBA00022723"/>
    </source>
</evidence>
<keyword evidence="5" id="KW-0285">Flavoprotein</keyword>
<evidence type="ECO:0000256" key="13">
    <source>
        <dbReference type="ARBA" id="ARBA00023291"/>
    </source>
</evidence>
<keyword evidence="9" id="KW-0560">Oxidoreductase</keyword>
<keyword evidence="11" id="KW-0411">Iron-sulfur</keyword>
<accession>A0A061RLG9</accession>
<reference evidence="17" key="1">
    <citation type="submission" date="2014-05" db="EMBL/GenBank/DDBJ databases">
        <title>The transcriptome of the halophilic microalga Tetraselmis sp. GSL018 isolated from the Great Salt Lake, Utah.</title>
        <authorList>
            <person name="Jinkerson R.E."/>
            <person name="D'Adamo S."/>
            <person name="Posewitz M.C."/>
        </authorList>
    </citation>
    <scope>NUCLEOTIDE SEQUENCE</scope>
    <source>
        <strain evidence="17">GSL018</strain>
    </source>
</reference>
<dbReference type="GO" id="GO:0016040">
    <property type="term" value="F:glutamate synthase (NADH) activity"/>
    <property type="evidence" value="ECO:0007669"/>
    <property type="project" value="TreeGrafter"/>
</dbReference>
<evidence type="ECO:0000256" key="5">
    <source>
        <dbReference type="ARBA" id="ARBA00022630"/>
    </source>
</evidence>
<evidence type="ECO:0000256" key="2">
    <source>
        <dbReference type="ARBA" id="ARBA00001927"/>
    </source>
</evidence>
<evidence type="ECO:0000256" key="8">
    <source>
        <dbReference type="ARBA" id="ARBA00022962"/>
    </source>
</evidence>
<evidence type="ECO:0000313" key="17">
    <source>
        <dbReference type="EMBL" id="JAC73762.1"/>
    </source>
</evidence>
<dbReference type="PROSITE" id="PS51278">
    <property type="entry name" value="GATASE_TYPE_2"/>
    <property type="match status" value="1"/>
</dbReference>
<dbReference type="GO" id="GO:0006537">
    <property type="term" value="P:glutamate biosynthetic process"/>
    <property type="evidence" value="ECO:0007669"/>
    <property type="project" value="UniProtKB-KW"/>
</dbReference>
<evidence type="ECO:0000256" key="9">
    <source>
        <dbReference type="ARBA" id="ARBA00023002"/>
    </source>
</evidence>
<comment type="cofactor">
    <cofactor evidence="1">
        <name>FMN</name>
        <dbReference type="ChEBI" id="CHEBI:58210"/>
    </cofactor>
</comment>
<dbReference type="GO" id="GO:0019676">
    <property type="term" value="P:ammonia assimilation cycle"/>
    <property type="evidence" value="ECO:0007669"/>
    <property type="project" value="TreeGrafter"/>
</dbReference>
<keyword evidence="4" id="KW-0028">Amino-acid biosynthesis</keyword>
<feature type="non-terminal residue" evidence="17">
    <location>
        <position position="1"/>
    </location>
</feature>
<proteinExistence type="inferred from homology"/>
<dbReference type="EMBL" id="GBEZ01012098">
    <property type="protein sequence ID" value="JAC73762.1"/>
    <property type="molecule type" value="Transcribed_RNA"/>
</dbReference>
<comment type="similarity">
    <text evidence="3">Belongs to the glutamate synthase family.</text>
</comment>
<keyword evidence="10" id="KW-0408">Iron</keyword>
<dbReference type="EC" id="1.4.7.1" evidence="15"/>
<dbReference type="SUPFAM" id="SSF56235">
    <property type="entry name" value="N-terminal nucleophile aminohydrolases (Ntn hydrolases)"/>
    <property type="match status" value="1"/>
</dbReference>
<dbReference type="GO" id="GO:0016041">
    <property type="term" value="F:glutamate synthase (ferredoxin) activity"/>
    <property type="evidence" value="ECO:0007669"/>
    <property type="project" value="UniProtKB-EC"/>
</dbReference>
<name>A0A061RLG9_9CHLO</name>
<evidence type="ECO:0000256" key="11">
    <source>
        <dbReference type="ARBA" id="ARBA00023014"/>
    </source>
</evidence>
<dbReference type="AlphaFoldDB" id="A0A061RLG9"/>
<evidence type="ECO:0000259" key="16">
    <source>
        <dbReference type="PROSITE" id="PS51278"/>
    </source>
</evidence>
<dbReference type="GO" id="GO:0046872">
    <property type="term" value="F:metal ion binding"/>
    <property type="evidence" value="ECO:0007669"/>
    <property type="project" value="UniProtKB-KW"/>
</dbReference>
<sequence length="178" mass="19206">KICRTQPAVRAPAVRPCLLRPHGTSTKASQRTTCACVRSSPRSSFARGDSHRLQAHWRPVGAGRGNRLDISCMAHNATPPARGLYDPAEDKDSCGVGFVGELSKQPTRAVVTDALQMLRRMTHRGACGCEENTGDGAGILCTIPFAFFSRVALEELGMELPEEGKFGIGQLFLPVDKD</sequence>
<dbReference type="InterPro" id="IPR029055">
    <property type="entry name" value="Ntn_hydrolases_N"/>
</dbReference>
<keyword evidence="13" id="KW-0003">3Fe-4S</keyword>
<dbReference type="Pfam" id="PF00310">
    <property type="entry name" value="GATase_2"/>
    <property type="match status" value="1"/>
</dbReference>
<organism evidence="17">
    <name type="scientific">Tetraselmis sp. GSL018</name>
    <dbReference type="NCBI Taxonomy" id="582737"/>
    <lineage>
        <taxon>Eukaryota</taxon>
        <taxon>Viridiplantae</taxon>
        <taxon>Chlorophyta</taxon>
        <taxon>core chlorophytes</taxon>
        <taxon>Chlorodendrophyceae</taxon>
        <taxon>Chlorodendrales</taxon>
        <taxon>Chlorodendraceae</taxon>
        <taxon>Tetraselmis</taxon>
    </lineage>
</organism>
<comment type="pathway">
    <text evidence="14">Amino-acid biosynthesis; L-glutamate biosynthesis via GLT pathway; L-glutamate from 2-oxoglutarate and L-glutamine (ferredoxin route): step 1/1.</text>
</comment>
<evidence type="ECO:0000256" key="12">
    <source>
        <dbReference type="ARBA" id="ARBA00023164"/>
    </source>
</evidence>
<evidence type="ECO:0000256" key="15">
    <source>
        <dbReference type="ARBA" id="ARBA00039085"/>
    </source>
</evidence>
<evidence type="ECO:0000256" key="1">
    <source>
        <dbReference type="ARBA" id="ARBA00001917"/>
    </source>
</evidence>
<dbReference type="PANTHER" id="PTHR11938">
    <property type="entry name" value="FAD NADPH DEHYDROGENASE/OXIDOREDUCTASE"/>
    <property type="match status" value="1"/>
</dbReference>
<evidence type="ECO:0000256" key="4">
    <source>
        <dbReference type="ARBA" id="ARBA00022605"/>
    </source>
</evidence>
<feature type="non-terminal residue" evidence="17">
    <location>
        <position position="178"/>
    </location>
</feature>
<evidence type="ECO:0000256" key="3">
    <source>
        <dbReference type="ARBA" id="ARBA00009716"/>
    </source>
</evidence>
<evidence type="ECO:0000256" key="14">
    <source>
        <dbReference type="ARBA" id="ARBA00037928"/>
    </source>
</evidence>
<keyword evidence="12" id="KW-0314">Glutamate biosynthesis</keyword>
<dbReference type="GO" id="GO:0051538">
    <property type="term" value="F:3 iron, 4 sulfur cluster binding"/>
    <property type="evidence" value="ECO:0007669"/>
    <property type="project" value="UniProtKB-KW"/>
</dbReference>